<reference evidence="4" key="1">
    <citation type="submission" date="2020-06" db="EMBL/GenBank/DDBJ databases">
        <title>Draft genome of Bugula neritina, a colonial animal packing powerful symbionts and potential medicines.</title>
        <authorList>
            <person name="Rayko M."/>
        </authorList>
    </citation>
    <scope>NUCLEOTIDE SEQUENCE [LARGE SCALE GENOMIC DNA]</scope>
    <source>
        <strain evidence="4">Kwan_BN1</strain>
    </source>
</reference>
<gene>
    <name evidence="4" type="ORF">EB796_004899</name>
</gene>
<dbReference type="InterPro" id="IPR000387">
    <property type="entry name" value="Tyr_Pase_dom"/>
</dbReference>
<feature type="compositionally biased region" description="Basic and acidic residues" evidence="1">
    <location>
        <begin position="147"/>
        <end position="178"/>
    </location>
</feature>
<evidence type="ECO:0000313" key="5">
    <source>
        <dbReference type="Proteomes" id="UP000593567"/>
    </source>
</evidence>
<dbReference type="InterPro" id="IPR050348">
    <property type="entry name" value="Protein-Tyr_Phosphatase"/>
</dbReference>
<dbReference type="SUPFAM" id="SSF52799">
    <property type="entry name" value="(Phosphotyrosine protein) phosphatases II"/>
    <property type="match status" value="1"/>
</dbReference>
<dbReference type="Proteomes" id="UP000593567">
    <property type="component" value="Unassembled WGS sequence"/>
</dbReference>
<feature type="compositionally biased region" description="Polar residues" evidence="1">
    <location>
        <begin position="270"/>
        <end position="280"/>
    </location>
</feature>
<dbReference type="PANTHER" id="PTHR19134:SF449">
    <property type="entry name" value="TYROSINE-PROTEIN PHOSPHATASE 1"/>
    <property type="match status" value="1"/>
</dbReference>
<name>A0A7J7KEY1_BUGNE</name>
<dbReference type="EMBL" id="VXIV02000671">
    <property type="protein sequence ID" value="KAF6036795.1"/>
    <property type="molecule type" value="Genomic_DNA"/>
</dbReference>
<feature type="domain" description="Tyrosine-protein phosphatase" evidence="2">
    <location>
        <begin position="1"/>
        <end position="88"/>
    </location>
</feature>
<dbReference type="Pfam" id="PF00102">
    <property type="entry name" value="Y_phosphatase"/>
    <property type="match status" value="1"/>
</dbReference>
<proteinExistence type="predicted"/>
<sequence length="297" mass="32093">MPLLTLINEVTSVYKKQSSSHTPIVVHCGNGISKTGIFCTLYYGINFVNTGQGIFKVGHAVDLLRQRRKGMVSTKEGYLFCHTALLYYAQDMLVKRGILTSQTTFSNPLTDLSHKRTPSNDFILSDTSMASLDQLSTLSFSSASPASREKSISEGMTKSEKERSKETAKVTDSKDSHAVTDSPPVFTHSANLHTINSNLTPTQVDTKDSNVSQSEGSEKILSASDQTNETVSTASGQGDKDLGGILSLADPQKFDIGKGRQRITKADFFNPTSGIATSSKTEGDPFGALDPLWSHGK</sequence>
<dbReference type="PANTHER" id="PTHR19134">
    <property type="entry name" value="RECEPTOR-TYPE TYROSINE-PROTEIN PHOSPHATASE"/>
    <property type="match status" value="1"/>
</dbReference>
<dbReference type="Gene3D" id="3.90.190.10">
    <property type="entry name" value="Protein tyrosine phosphatase superfamily"/>
    <property type="match status" value="1"/>
</dbReference>
<dbReference type="InterPro" id="IPR003595">
    <property type="entry name" value="Tyr_Pase_cat"/>
</dbReference>
<dbReference type="SMART" id="SM00404">
    <property type="entry name" value="PTPc_motif"/>
    <property type="match status" value="1"/>
</dbReference>
<keyword evidence="5" id="KW-1185">Reference proteome</keyword>
<accession>A0A7J7KEY1</accession>
<feature type="region of interest" description="Disordered" evidence="1">
    <location>
        <begin position="143"/>
        <end position="244"/>
    </location>
</feature>
<feature type="region of interest" description="Disordered" evidence="1">
    <location>
        <begin position="270"/>
        <end position="297"/>
    </location>
</feature>
<organism evidence="4 5">
    <name type="scientific">Bugula neritina</name>
    <name type="common">Brown bryozoan</name>
    <name type="synonym">Sertularia neritina</name>
    <dbReference type="NCBI Taxonomy" id="10212"/>
    <lineage>
        <taxon>Eukaryota</taxon>
        <taxon>Metazoa</taxon>
        <taxon>Spiralia</taxon>
        <taxon>Lophotrochozoa</taxon>
        <taxon>Bryozoa</taxon>
        <taxon>Gymnolaemata</taxon>
        <taxon>Cheilostomatida</taxon>
        <taxon>Flustrina</taxon>
        <taxon>Buguloidea</taxon>
        <taxon>Bugulidae</taxon>
        <taxon>Bugula</taxon>
    </lineage>
</organism>
<dbReference type="InterPro" id="IPR000242">
    <property type="entry name" value="PTP_cat"/>
</dbReference>
<feature type="compositionally biased region" description="Polar residues" evidence="1">
    <location>
        <begin position="188"/>
        <end position="215"/>
    </location>
</feature>
<dbReference type="PRINTS" id="PR00700">
    <property type="entry name" value="PRTYPHPHTASE"/>
</dbReference>
<protein>
    <submittedName>
        <fullName evidence="4">PTPN23</fullName>
    </submittedName>
</protein>
<evidence type="ECO:0000259" key="3">
    <source>
        <dbReference type="PROSITE" id="PS50056"/>
    </source>
</evidence>
<feature type="domain" description="Tyrosine specific protein phosphatases" evidence="3">
    <location>
        <begin position="4"/>
        <end position="79"/>
    </location>
</feature>
<evidence type="ECO:0000313" key="4">
    <source>
        <dbReference type="EMBL" id="KAF6036795.1"/>
    </source>
</evidence>
<dbReference type="AlphaFoldDB" id="A0A7J7KEY1"/>
<dbReference type="PROSITE" id="PS50056">
    <property type="entry name" value="TYR_PHOSPHATASE_2"/>
    <property type="match status" value="1"/>
</dbReference>
<dbReference type="GO" id="GO:0004725">
    <property type="term" value="F:protein tyrosine phosphatase activity"/>
    <property type="evidence" value="ECO:0007669"/>
    <property type="project" value="InterPro"/>
</dbReference>
<dbReference type="InterPro" id="IPR029021">
    <property type="entry name" value="Prot-tyrosine_phosphatase-like"/>
</dbReference>
<evidence type="ECO:0000259" key="2">
    <source>
        <dbReference type="PROSITE" id="PS50055"/>
    </source>
</evidence>
<comment type="caution">
    <text evidence="4">The sequence shown here is derived from an EMBL/GenBank/DDBJ whole genome shotgun (WGS) entry which is preliminary data.</text>
</comment>
<feature type="compositionally biased region" description="Polar residues" evidence="1">
    <location>
        <begin position="223"/>
        <end position="236"/>
    </location>
</feature>
<evidence type="ECO:0000256" key="1">
    <source>
        <dbReference type="SAM" id="MobiDB-lite"/>
    </source>
</evidence>
<dbReference type="OrthoDB" id="10266451at2759"/>
<dbReference type="PROSITE" id="PS50055">
    <property type="entry name" value="TYR_PHOSPHATASE_PTP"/>
    <property type="match status" value="1"/>
</dbReference>